<dbReference type="EMBL" id="QYUL01000004">
    <property type="protein sequence ID" value="RJF78117.1"/>
    <property type="molecule type" value="Genomic_DNA"/>
</dbReference>
<gene>
    <name evidence="1" type="ORF">D3877_23600</name>
</gene>
<sequence>MLDTLAIATDLKISGFHEDQEVGMARTLNKQSGQGCSVLRMSRLTVGAASSNGLFCSENDFTKEGAV</sequence>
<dbReference type="AlphaFoldDB" id="A0A418VPC6"/>
<evidence type="ECO:0000313" key="2">
    <source>
        <dbReference type="Proteomes" id="UP000283458"/>
    </source>
</evidence>
<proteinExistence type="predicted"/>
<protein>
    <submittedName>
        <fullName evidence="1">Uncharacterized protein</fullName>
    </submittedName>
</protein>
<accession>A0A418VPC6</accession>
<comment type="caution">
    <text evidence="1">The sequence shown here is derived from an EMBL/GenBank/DDBJ whole genome shotgun (WGS) entry which is preliminary data.</text>
</comment>
<organism evidence="1 2">
    <name type="scientific">Azospirillum cavernae</name>
    <dbReference type="NCBI Taxonomy" id="2320860"/>
    <lineage>
        <taxon>Bacteria</taxon>
        <taxon>Pseudomonadati</taxon>
        <taxon>Pseudomonadota</taxon>
        <taxon>Alphaproteobacteria</taxon>
        <taxon>Rhodospirillales</taxon>
        <taxon>Azospirillaceae</taxon>
        <taxon>Azospirillum</taxon>
    </lineage>
</organism>
<dbReference type="RefSeq" id="WP_119833260.1">
    <property type="nucleotide sequence ID" value="NZ_QYUL01000004.1"/>
</dbReference>
<keyword evidence="2" id="KW-1185">Reference proteome</keyword>
<reference evidence="1 2" key="1">
    <citation type="submission" date="2018-09" db="EMBL/GenBank/DDBJ databases">
        <authorList>
            <person name="Zhu H."/>
        </authorList>
    </citation>
    <scope>NUCLEOTIDE SEQUENCE [LARGE SCALE GENOMIC DNA]</scope>
    <source>
        <strain evidence="1 2">K2W22B-5</strain>
    </source>
</reference>
<dbReference type="Proteomes" id="UP000283458">
    <property type="component" value="Unassembled WGS sequence"/>
</dbReference>
<name>A0A418VPC6_9PROT</name>
<evidence type="ECO:0000313" key="1">
    <source>
        <dbReference type="EMBL" id="RJF78117.1"/>
    </source>
</evidence>